<evidence type="ECO:0000313" key="14">
    <source>
        <dbReference type="EMBL" id="KAG9242699.1"/>
    </source>
</evidence>
<dbReference type="AlphaFoldDB" id="A0A9P8CD58"/>
<comment type="function">
    <text evidence="9 12">Involved in protein N-glycosylation. Essential for the second step of the dolichol-linked oligosaccharide pathway.</text>
</comment>
<evidence type="ECO:0000256" key="7">
    <source>
        <dbReference type="ARBA" id="ARBA00022679"/>
    </source>
</evidence>
<keyword evidence="7 12" id="KW-0808">Transferase</keyword>
<dbReference type="SUPFAM" id="SSF53756">
    <property type="entry name" value="UDP-Glycosyltransferase/glycogen phosphorylase"/>
    <property type="match status" value="1"/>
</dbReference>
<keyword evidence="8 12" id="KW-0256">Endoplasmic reticulum</keyword>
<dbReference type="EMBL" id="MU254046">
    <property type="protein sequence ID" value="KAG9242699.1"/>
    <property type="molecule type" value="Genomic_DNA"/>
</dbReference>
<evidence type="ECO:0000256" key="4">
    <source>
        <dbReference type="ARBA" id="ARBA00012614"/>
    </source>
</evidence>
<evidence type="ECO:0000256" key="8">
    <source>
        <dbReference type="ARBA" id="ARBA00022824"/>
    </source>
</evidence>
<dbReference type="EC" id="2.4.1.141" evidence="4 12"/>
<comment type="catalytic activity">
    <reaction evidence="11">
        <text>an N-acetyl-alpha-D-glucosaminyl-diphospho-di-trans,poly-cis-dolichol + UDP-N-acetyl-alpha-D-glucosamine = an N,N'-diacetylchitobiosyl-diphospho-di-trans,poly-cis-dolichol + UDP + H(+)</text>
        <dbReference type="Rhea" id="RHEA:23380"/>
        <dbReference type="Rhea" id="RHEA-COMP:19507"/>
        <dbReference type="Rhea" id="RHEA-COMP:19510"/>
        <dbReference type="ChEBI" id="CHEBI:15378"/>
        <dbReference type="ChEBI" id="CHEBI:57269"/>
        <dbReference type="ChEBI" id="CHEBI:57705"/>
        <dbReference type="ChEBI" id="CHEBI:58223"/>
        <dbReference type="ChEBI" id="CHEBI:58427"/>
        <dbReference type="EC" id="2.4.1.141"/>
    </reaction>
</comment>
<dbReference type="PANTHER" id="PTHR12867">
    <property type="entry name" value="GLYCOSYL TRANSFERASE-RELATED"/>
    <property type="match status" value="1"/>
</dbReference>
<proteinExistence type="inferred from homology"/>
<dbReference type="InterPro" id="IPR007235">
    <property type="entry name" value="Glyco_trans_28_C"/>
</dbReference>
<dbReference type="GO" id="GO:0005783">
    <property type="term" value="C:endoplasmic reticulum"/>
    <property type="evidence" value="ECO:0007669"/>
    <property type="project" value="UniProtKB-SubCell"/>
</dbReference>
<evidence type="ECO:0000313" key="15">
    <source>
        <dbReference type="Proteomes" id="UP000887226"/>
    </source>
</evidence>
<comment type="subcellular location">
    <subcellularLocation>
        <location evidence="1 12">Endoplasmic reticulum</location>
    </subcellularLocation>
</comment>
<protein>
    <recommendedName>
        <fullName evidence="5 12">UDP-N-acetylglucosamine transferase subunit ALG13</fullName>
        <ecNumber evidence="4 12">2.4.1.141</ecNumber>
    </recommendedName>
    <alternativeName>
        <fullName evidence="10 12">Asparagine-linked glycosylation protein 13</fullName>
    </alternativeName>
</protein>
<evidence type="ECO:0000256" key="12">
    <source>
        <dbReference type="RuleBase" id="RU362128"/>
    </source>
</evidence>
<dbReference type="GO" id="GO:0006488">
    <property type="term" value="P:dolichol-linked oligosaccharide biosynthetic process"/>
    <property type="evidence" value="ECO:0007669"/>
    <property type="project" value="InterPro"/>
</dbReference>
<evidence type="ECO:0000256" key="5">
    <source>
        <dbReference type="ARBA" id="ARBA00017468"/>
    </source>
</evidence>
<comment type="subunit">
    <text evidence="3 12">Heterodimer with ALG14 to form a functional enzyme.</text>
</comment>
<gene>
    <name evidence="12" type="primary">ALG13</name>
    <name evidence="14" type="ORF">BJ878DRAFT_544005</name>
</gene>
<reference evidence="14" key="1">
    <citation type="journal article" date="2021" name="IMA Fungus">
        <title>Genomic characterization of three marine fungi, including Emericellopsis atlantica sp. nov. with signatures of a generalist lifestyle and marine biomass degradation.</title>
        <authorList>
            <person name="Hagestad O.C."/>
            <person name="Hou L."/>
            <person name="Andersen J.H."/>
            <person name="Hansen E.H."/>
            <person name="Altermark B."/>
            <person name="Li C."/>
            <person name="Kuhnert E."/>
            <person name="Cox R.J."/>
            <person name="Crous P.W."/>
            <person name="Spatafora J.W."/>
            <person name="Lail K."/>
            <person name="Amirebrahimi M."/>
            <person name="Lipzen A."/>
            <person name="Pangilinan J."/>
            <person name="Andreopoulos W."/>
            <person name="Hayes R.D."/>
            <person name="Ng V."/>
            <person name="Grigoriev I.V."/>
            <person name="Jackson S.A."/>
            <person name="Sutton T.D.S."/>
            <person name="Dobson A.D.W."/>
            <person name="Rama T."/>
        </authorList>
    </citation>
    <scope>NUCLEOTIDE SEQUENCE</scope>
    <source>
        <strain evidence="14">TRa3180A</strain>
    </source>
</reference>
<sequence length="210" mass="23329">MEDHKQESPSSGPVVNRKCLVTTGATAPFPELICAALQSGNLRWLAENGYTHVNFQVGTSMQYYTDLREQMTTTEGLKLCAFAFHPDLKDDMRDCLDGEGQVRGCCISAAGSGTILDALRVDLPLIVVPNLSLLDNHQQELANEMHRQGYVTKSTTNGLAKALRRCHEISANRTIEYRKRIAEYQAAFTKRVNNVVGYIDDSYDVNAREG</sequence>
<dbReference type="InterPro" id="IPR039042">
    <property type="entry name" value="Alg13-like"/>
</dbReference>
<dbReference type="Proteomes" id="UP000887226">
    <property type="component" value="Unassembled WGS sequence"/>
</dbReference>
<evidence type="ECO:0000256" key="1">
    <source>
        <dbReference type="ARBA" id="ARBA00004240"/>
    </source>
</evidence>
<accession>A0A9P8CD58</accession>
<dbReference type="OrthoDB" id="20273at2759"/>
<comment type="similarity">
    <text evidence="2 12">Belongs to the glycosyltransferase 28 family.</text>
</comment>
<evidence type="ECO:0000256" key="10">
    <source>
        <dbReference type="ARBA" id="ARBA00032061"/>
    </source>
</evidence>
<evidence type="ECO:0000256" key="3">
    <source>
        <dbReference type="ARBA" id="ARBA00011198"/>
    </source>
</evidence>
<dbReference type="GO" id="GO:0004577">
    <property type="term" value="F:N-acetylglucosaminyldiphosphodolichol N-acetylglucosaminyltransferase activity"/>
    <property type="evidence" value="ECO:0007669"/>
    <property type="project" value="UniProtKB-EC"/>
</dbReference>
<keyword evidence="15" id="KW-1185">Reference proteome</keyword>
<feature type="domain" description="Glycosyl transferase family 28 C-terminal" evidence="13">
    <location>
        <begin position="19"/>
        <end position="170"/>
    </location>
</feature>
<evidence type="ECO:0000256" key="11">
    <source>
        <dbReference type="ARBA" id="ARBA00048184"/>
    </source>
</evidence>
<name>A0A9P8CD58_9HELO</name>
<evidence type="ECO:0000256" key="9">
    <source>
        <dbReference type="ARBA" id="ARBA00024804"/>
    </source>
</evidence>
<organism evidence="14 15">
    <name type="scientific">Calycina marina</name>
    <dbReference type="NCBI Taxonomy" id="1763456"/>
    <lineage>
        <taxon>Eukaryota</taxon>
        <taxon>Fungi</taxon>
        <taxon>Dikarya</taxon>
        <taxon>Ascomycota</taxon>
        <taxon>Pezizomycotina</taxon>
        <taxon>Leotiomycetes</taxon>
        <taxon>Helotiales</taxon>
        <taxon>Pezizellaceae</taxon>
        <taxon>Calycina</taxon>
    </lineage>
</organism>
<comment type="caution">
    <text evidence="14">The sequence shown here is derived from an EMBL/GenBank/DDBJ whole genome shotgun (WGS) entry which is preliminary data.</text>
</comment>
<evidence type="ECO:0000259" key="13">
    <source>
        <dbReference type="Pfam" id="PF04101"/>
    </source>
</evidence>
<evidence type="ECO:0000256" key="6">
    <source>
        <dbReference type="ARBA" id="ARBA00022676"/>
    </source>
</evidence>
<evidence type="ECO:0000256" key="2">
    <source>
        <dbReference type="ARBA" id="ARBA00006962"/>
    </source>
</evidence>
<dbReference type="Gene3D" id="3.40.50.2000">
    <property type="entry name" value="Glycogen Phosphorylase B"/>
    <property type="match status" value="1"/>
</dbReference>
<dbReference type="PANTHER" id="PTHR12867:SF6">
    <property type="entry name" value="N-ACETYLGLUCOSAMINYLDIPHOSPHODOLICHOL N-ACETYLGLUCOSAMINYLTRANSFERASE"/>
    <property type="match status" value="1"/>
</dbReference>
<dbReference type="Pfam" id="PF04101">
    <property type="entry name" value="Glyco_tran_28_C"/>
    <property type="match status" value="1"/>
</dbReference>
<keyword evidence="6 12" id="KW-0328">Glycosyltransferase</keyword>